<feature type="transmembrane region" description="Helical" evidence="1">
    <location>
        <begin position="33"/>
        <end position="54"/>
    </location>
</feature>
<organism evidence="2 3">
    <name type="scientific">Acidithiobacillus thiooxidans ATCC 19377</name>
    <dbReference type="NCBI Taxonomy" id="637390"/>
    <lineage>
        <taxon>Bacteria</taxon>
        <taxon>Pseudomonadati</taxon>
        <taxon>Pseudomonadota</taxon>
        <taxon>Acidithiobacillia</taxon>
        <taxon>Acidithiobacillales</taxon>
        <taxon>Acidithiobacillaceae</taxon>
        <taxon>Acidithiobacillus</taxon>
    </lineage>
</organism>
<dbReference type="EMBL" id="SZUV01000001">
    <property type="protein sequence ID" value="TQN50939.1"/>
    <property type="molecule type" value="Genomic_DNA"/>
</dbReference>
<dbReference type="Proteomes" id="UP000315403">
    <property type="component" value="Unassembled WGS sequence"/>
</dbReference>
<evidence type="ECO:0000313" key="3">
    <source>
        <dbReference type="Proteomes" id="UP000315403"/>
    </source>
</evidence>
<comment type="caution">
    <text evidence="2">The sequence shown here is derived from an EMBL/GenBank/DDBJ whole genome shotgun (WGS) entry which is preliminary data.</text>
</comment>
<keyword evidence="1" id="KW-1133">Transmembrane helix</keyword>
<name>A0A543Q3M9_ACITH</name>
<keyword evidence="1" id="KW-0812">Transmembrane</keyword>
<evidence type="ECO:0000256" key="1">
    <source>
        <dbReference type="SAM" id="Phobius"/>
    </source>
</evidence>
<accession>A0A543Q3M9</accession>
<sequence>MLTKLVERMHHIKHNSGLPRAEKKSSRHSEQGIALLGTTVVLALVMGLLVWGTLVMTRQSAISAYQVNNTNQARTAALIGISALEQYAQQSYAPTTSTASATGNSNSNPFASFISGFLTNNTQPLPTSGPGAIAAYVPVGTNAATSITFSAPYMAATVSAVVTANTFSVSPSPNGTPGQLIIASQGASGSARDTAIAVLGIKTVNTTPQAIQNKITLSGNAILDGNQFKGASIGVTSGSTIQNSENSPPTSITGQAGTKYSIGSLKNITVVSSIPAVYPDGFKSYASIQLLYNNGNPEMVIPQTASYIEKMYGVAPGTYSYCTNNYFGCYGSAANAAKSAFSTLGISYTSGGSINKGVWTLSSPWGSPSTKDPLTAFIYSDGDVSLNFTGTAYISVAADGVVSTGATNGKGSSSNDLYPFAQYSDVCSLFGNVCQQGQPIPDLEGFSISSNNGINLIHGTTIEGSIGSNGTIAYNGGGSITINGAIVASGLKVSGGSSLNVQGATKGSGLSSPNNISTFSGGQQLIFLQSLYWKQNMNISLIKLIFDMILKAKSAIQRC</sequence>
<dbReference type="AlphaFoldDB" id="A0A543Q3M9"/>
<keyword evidence="1" id="KW-0472">Membrane</keyword>
<reference evidence="2 3" key="1">
    <citation type="submission" date="2019-03" db="EMBL/GenBank/DDBJ databases">
        <title>New insights into Acidothiobacillus thiooxidans sulfur metabolism through coupled gene expression, solution geochemistry, microscopy and spectroscopy analyses.</title>
        <authorList>
            <person name="Camacho D."/>
            <person name="Frazao R."/>
            <person name="Fouillen A."/>
            <person name="Nanci A."/>
            <person name="Lang B.F."/>
            <person name="Apte S.C."/>
            <person name="Baron C."/>
            <person name="Warren L.A."/>
        </authorList>
    </citation>
    <scope>NUCLEOTIDE SEQUENCE [LARGE SCALE GENOMIC DNA]</scope>
    <source>
        <strain evidence="2 3">ATCC 19377</strain>
    </source>
</reference>
<gene>
    <name evidence="2" type="ORF">DLNHIDIE_00800</name>
</gene>
<evidence type="ECO:0000313" key="2">
    <source>
        <dbReference type="EMBL" id="TQN50939.1"/>
    </source>
</evidence>
<dbReference type="RefSeq" id="WP_142086829.1">
    <property type="nucleotide sequence ID" value="NZ_SZUV01000001.1"/>
</dbReference>
<protein>
    <submittedName>
        <fullName evidence="2">Uncharacterized protein</fullName>
    </submittedName>
</protein>
<proteinExistence type="predicted"/>